<comment type="similarity">
    <text evidence="2 7">Belongs to the EPSP synthase family.</text>
</comment>
<evidence type="ECO:0000259" key="8">
    <source>
        <dbReference type="Pfam" id="PF00275"/>
    </source>
</evidence>
<dbReference type="Gene3D" id="3.65.10.10">
    <property type="entry name" value="Enolpyruvate transferase domain"/>
    <property type="match status" value="2"/>
</dbReference>
<feature type="domain" description="Enolpyruvate transferase" evidence="8">
    <location>
        <begin position="11"/>
        <end position="424"/>
    </location>
</feature>
<evidence type="ECO:0000256" key="5">
    <source>
        <dbReference type="ARBA" id="ARBA00023141"/>
    </source>
</evidence>
<feature type="binding site" evidence="7">
    <location>
        <position position="24"/>
    </location>
    <ligand>
        <name>3-phosphoshikimate</name>
        <dbReference type="ChEBI" id="CHEBI:145989"/>
    </ligand>
</feature>
<keyword evidence="5 7" id="KW-0057">Aromatic amino acid biosynthesis</keyword>
<evidence type="ECO:0000256" key="4">
    <source>
        <dbReference type="ARBA" id="ARBA00022679"/>
    </source>
</evidence>
<dbReference type="NCBIfam" id="TIGR01356">
    <property type="entry name" value="aroA"/>
    <property type="match status" value="1"/>
</dbReference>
<feature type="binding site" evidence="7">
    <location>
        <position position="347"/>
    </location>
    <ligand>
        <name>phosphoenolpyruvate</name>
        <dbReference type="ChEBI" id="CHEBI:58702"/>
    </ligand>
</feature>
<keyword evidence="7" id="KW-0963">Cytoplasm</keyword>
<dbReference type="HAMAP" id="MF_00210">
    <property type="entry name" value="EPSP_synth"/>
    <property type="match status" value="1"/>
</dbReference>
<comment type="catalytic activity">
    <reaction evidence="6">
        <text>3-phosphoshikimate + phosphoenolpyruvate = 5-O-(1-carboxyvinyl)-3-phosphoshikimate + phosphate</text>
        <dbReference type="Rhea" id="RHEA:21256"/>
        <dbReference type="ChEBI" id="CHEBI:43474"/>
        <dbReference type="ChEBI" id="CHEBI:57701"/>
        <dbReference type="ChEBI" id="CHEBI:58702"/>
        <dbReference type="ChEBI" id="CHEBI:145989"/>
        <dbReference type="EC" id="2.5.1.19"/>
    </reaction>
    <physiologicalReaction direction="left-to-right" evidence="6">
        <dbReference type="Rhea" id="RHEA:21257"/>
    </physiologicalReaction>
</comment>
<sequence length="430" mass="45980">MTNTIFHGFKKKIQGKIKVPGDKSISHRAVLLGAIAEGETTVDGFLMGDDCLHTMKCMRQLGVRIEKSGESLIIIGNGIDGLSEPVDVLDVGNSGTAMRLMIGLLAARPFYSVLVGDASIHQRPMDRVVLPLKQMGADIYGRSNNRLAPITVNGSKLHGTEYHSPVSSAQVKSAILLAGLQTEGTTVVREPELSRDHTERMIRAFGGSVLTEGTVHTITGPQKLTGTHIKVPGDISSAAFFIAAALITPDSHLIIEDVGINPTRTGILDILNSMGADISLENQRIVNDEPVSDLVVRSSSLQGTEIGGDVIPRLIDEIPILALIATQAEGQTVIKDAAELKVKETNRIVTVVSQLRKLGADIEETEDGMIINGQPGKPLKGGDVNSFGDHRIGMMLAIASQVANEPINVERTDSIAVSFPTFNELLESVR</sequence>
<dbReference type="InterPro" id="IPR036968">
    <property type="entry name" value="Enolpyruvate_Tfrase_sf"/>
</dbReference>
<comment type="subunit">
    <text evidence="7">Monomer.</text>
</comment>
<keyword evidence="10" id="KW-1185">Reference proteome</keyword>
<evidence type="ECO:0000256" key="7">
    <source>
        <dbReference type="HAMAP-Rule" id="MF_00210"/>
    </source>
</evidence>
<dbReference type="Proteomes" id="UP001596505">
    <property type="component" value="Unassembled WGS sequence"/>
</dbReference>
<dbReference type="InterPro" id="IPR006264">
    <property type="entry name" value="EPSP_synthase"/>
</dbReference>
<feature type="binding site" evidence="7">
    <location>
        <position position="28"/>
    </location>
    <ligand>
        <name>3-phosphoshikimate</name>
        <dbReference type="ChEBI" id="CHEBI:145989"/>
    </ligand>
</feature>
<accession>A0ABW2PQ78</accession>
<feature type="binding site" evidence="7">
    <location>
        <position position="95"/>
    </location>
    <ligand>
        <name>phosphoenolpyruvate</name>
        <dbReference type="ChEBI" id="CHEBI:58702"/>
    </ligand>
</feature>
<keyword evidence="4 7" id="KW-0808">Transferase</keyword>
<name>A0ABW2PQ78_9BACL</name>
<dbReference type="EC" id="2.5.1.19" evidence="7"/>
<organism evidence="9 10">
    <name type="scientific">Scopulibacillus cellulosilyticus</name>
    <dbReference type="NCBI Taxonomy" id="2665665"/>
    <lineage>
        <taxon>Bacteria</taxon>
        <taxon>Bacillati</taxon>
        <taxon>Bacillota</taxon>
        <taxon>Bacilli</taxon>
        <taxon>Bacillales</taxon>
        <taxon>Sporolactobacillaceae</taxon>
        <taxon>Scopulibacillus</taxon>
    </lineage>
</organism>
<reference evidence="10" key="1">
    <citation type="journal article" date="2019" name="Int. J. Syst. Evol. Microbiol.">
        <title>The Global Catalogue of Microorganisms (GCM) 10K type strain sequencing project: providing services to taxonomists for standard genome sequencing and annotation.</title>
        <authorList>
            <consortium name="The Broad Institute Genomics Platform"/>
            <consortium name="The Broad Institute Genome Sequencing Center for Infectious Disease"/>
            <person name="Wu L."/>
            <person name="Ma J."/>
        </authorList>
    </citation>
    <scope>NUCLEOTIDE SEQUENCE [LARGE SCALE GENOMIC DNA]</scope>
    <source>
        <strain evidence="10">CGMCC 1.16305</strain>
    </source>
</reference>
<dbReference type="InterPro" id="IPR013792">
    <property type="entry name" value="RNA3'P_cycl/enolpyr_Trfase_a/b"/>
</dbReference>
<dbReference type="PROSITE" id="PS00885">
    <property type="entry name" value="EPSP_SYNTHASE_2"/>
    <property type="match status" value="1"/>
</dbReference>
<dbReference type="RefSeq" id="WP_380962714.1">
    <property type="nucleotide sequence ID" value="NZ_JBHTCO010000001.1"/>
</dbReference>
<dbReference type="CDD" id="cd01556">
    <property type="entry name" value="EPSP_synthase"/>
    <property type="match status" value="1"/>
</dbReference>
<evidence type="ECO:0000313" key="10">
    <source>
        <dbReference type="Proteomes" id="UP001596505"/>
    </source>
</evidence>
<dbReference type="InterPro" id="IPR001986">
    <property type="entry name" value="Enolpyruvate_Tfrase_dom"/>
</dbReference>
<feature type="active site" description="Proton acceptor" evidence="7">
    <location>
        <position position="316"/>
    </location>
</feature>
<keyword evidence="3 7" id="KW-0028">Amino-acid biosynthesis</keyword>
<evidence type="ECO:0000256" key="3">
    <source>
        <dbReference type="ARBA" id="ARBA00022605"/>
    </source>
</evidence>
<comment type="pathway">
    <text evidence="1 7">Metabolic intermediate biosynthesis; chorismate biosynthesis; chorismate from D-erythrose 4-phosphate and phosphoenolpyruvate: step 6/7.</text>
</comment>
<feature type="binding site" evidence="7">
    <location>
        <position position="343"/>
    </location>
    <ligand>
        <name>3-phosphoshikimate</name>
        <dbReference type="ChEBI" id="CHEBI:145989"/>
    </ligand>
</feature>
<evidence type="ECO:0000313" key="9">
    <source>
        <dbReference type="EMBL" id="MFC7391577.1"/>
    </source>
</evidence>
<evidence type="ECO:0000256" key="2">
    <source>
        <dbReference type="ARBA" id="ARBA00009948"/>
    </source>
</evidence>
<gene>
    <name evidence="7 9" type="primary">aroA</name>
    <name evidence="9" type="ORF">ACFQRG_00935</name>
</gene>
<dbReference type="SUPFAM" id="SSF55205">
    <property type="entry name" value="EPT/RTPC-like"/>
    <property type="match status" value="1"/>
</dbReference>
<dbReference type="PANTHER" id="PTHR21090:SF5">
    <property type="entry name" value="PENTAFUNCTIONAL AROM POLYPEPTIDE"/>
    <property type="match status" value="1"/>
</dbReference>
<feature type="binding site" evidence="7">
    <location>
        <position position="123"/>
    </location>
    <ligand>
        <name>phosphoenolpyruvate</name>
        <dbReference type="ChEBI" id="CHEBI:58702"/>
    </ligand>
</feature>
<feature type="binding site" evidence="7">
    <location>
        <position position="170"/>
    </location>
    <ligand>
        <name>3-phosphoshikimate</name>
        <dbReference type="ChEBI" id="CHEBI:145989"/>
    </ligand>
</feature>
<feature type="binding site" evidence="7">
    <location>
        <position position="23"/>
    </location>
    <ligand>
        <name>3-phosphoshikimate</name>
        <dbReference type="ChEBI" id="CHEBI:145989"/>
    </ligand>
</feature>
<dbReference type="Pfam" id="PF00275">
    <property type="entry name" value="EPSP_synthase"/>
    <property type="match status" value="1"/>
</dbReference>
<comment type="caution">
    <text evidence="7">Lacks conserved residue(s) required for the propagation of feature annotation.</text>
</comment>
<comment type="caution">
    <text evidence="9">The sequence shown here is derived from an EMBL/GenBank/DDBJ whole genome shotgun (WGS) entry which is preliminary data.</text>
</comment>
<feature type="binding site" evidence="7">
    <location>
        <position position="168"/>
    </location>
    <ligand>
        <name>3-phosphoshikimate</name>
        <dbReference type="ChEBI" id="CHEBI:145989"/>
    </ligand>
</feature>
<evidence type="ECO:0000256" key="1">
    <source>
        <dbReference type="ARBA" id="ARBA00004811"/>
    </source>
</evidence>
<protein>
    <recommendedName>
        <fullName evidence="7">3-phosphoshikimate 1-carboxyvinyltransferase</fullName>
        <ecNumber evidence="7">2.5.1.19</ecNumber>
    </recommendedName>
    <alternativeName>
        <fullName evidence="7">5-enolpyruvylshikimate-3-phosphate synthase</fullName>
        <shortName evidence="7">EPSP synthase</shortName>
        <shortName evidence="7">EPSPS</shortName>
    </alternativeName>
</protein>
<feature type="binding site" evidence="7">
    <location>
        <position position="391"/>
    </location>
    <ligand>
        <name>phosphoenolpyruvate</name>
        <dbReference type="ChEBI" id="CHEBI:58702"/>
    </ligand>
</feature>
<dbReference type="InterPro" id="IPR023193">
    <property type="entry name" value="EPSP_synthase_CS"/>
</dbReference>
<dbReference type="PIRSF" id="PIRSF000505">
    <property type="entry name" value="EPSPS"/>
    <property type="match status" value="1"/>
</dbReference>
<dbReference type="EMBL" id="JBHTCO010000001">
    <property type="protein sequence ID" value="MFC7391577.1"/>
    <property type="molecule type" value="Genomic_DNA"/>
</dbReference>
<comment type="subcellular location">
    <subcellularLocation>
        <location evidence="7">Cytoplasm</location>
    </subcellularLocation>
</comment>
<feature type="binding site" evidence="7">
    <location>
        <position position="170"/>
    </location>
    <ligand>
        <name>phosphoenolpyruvate</name>
        <dbReference type="ChEBI" id="CHEBI:58702"/>
    </ligand>
</feature>
<proteinExistence type="inferred from homology"/>
<dbReference type="PROSITE" id="PS00104">
    <property type="entry name" value="EPSP_SYNTHASE_1"/>
    <property type="match status" value="1"/>
</dbReference>
<feature type="binding site" evidence="7">
    <location>
        <position position="316"/>
    </location>
    <ligand>
        <name>3-phosphoshikimate</name>
        <dbReference type="ChEBI" id="CHEBI:145989"/>
    </ligand>
</feature>
<evidence type="ECO:0000256" key="6">
    <source>
        <dbReference type="ARBA" id="ARBA00044633"/>
    </source>
</evidence>
<dbReference type="GO" id="GO:0003866">
    <property type="term" value="F:3-phosphoshikimate 1-carboxyvinyltransferase activity"/>
    <property type="evidence" value="ECO:0007669"/>
    <property type="project" value="UniProtKB-EC"/>
</dbReference>
<feature type="binding site" evidence="7">
    <location>
        <position position="23"/>
    </location>
    <ligand>
        <name>phosphoenolpyruvate</name>
        <dbReference type="ChEBI" id="CHEBI:58702"/>
    </ligand>
</feature>
<comment type="function">
    <text evidence="7">Catalyzes the transfer of the enolpyruvyl moiety of phosphoenolpyruvate (PEP) to the 5-hydroxyl of shikimate-3-phosphate (S3P) to produce enolpyruvyl shikimate-3-phosphate and inorganic phosphate.</text>
</comment>
<dbReference type="PANTHER" id="PTHR21090">
    <property type="entry name" value="AROM/DEHYDROQUINATE SYNTHASE"/>
    <property type="match status" value="1"/>
</dbReference>